<evidence type="ECO:0000313" key="2">
    <source>
        <dbReference type="Proteomes" id="UP001472677"/>
    </source>
</evidence>
<name>A0ABR2FTE6_9ROSI</name>
<comment type="caution">
    <text evidence="1">The sequence shown here is derived from an EMBL/GenBank/DDBJ whole genome shotgun (WGS) entry which is preliminary data.</text>
</comment>
<reference evidence="1 2" key="1">
    <citation type="journal article" date="2024" name="G3 (Bethesda)">
        <title>Genome assembly of Hibiscus sabdariffa L. provides insights into metabolisms of medicinal natural products.</title>
        <authorList>
            <person name="Kim T."/>
        </authorList>
    </citation>
    <scope>NUCLEOTIDE SEQUENCE [LARGE SCALE GENOMIC DNA]</scope>
    <source>
        <strain evidence="1">TK-2024</strain>
        <tissue evidence="1">Old leaves</tissue>
    </source>
</reference>
<dbReference type="EMBL" id="JBBPBM010000004">
    <property type="protein sequence ID" value="KAK8587530.1"/>
    <property type="molecule type" value="Genomic_DNA"/>
</dbReference>
<dbReference type="Proteomes" id="UP001472677">
    <property type="component" value="Unassembled WGS sequence"/>
</dbReference>
<proteinExistence type="predicted"/>
<gene>
    <name evidence="1" type="ORF">V6N12_022017</name>
</gene>
<keyword evidence="2" id="KW-1185">Reference proteome</keyword>
<organism evidence="1 2">
    <name type="scientific">Hibiscus sabdariffa</name>
    <name type="common">roselle</name>
    <dbReference type="NCBI Taxonomy" id="183260"/>
    <lineage>
        <taxon>Eukaryota</taxon>
        <taxon>Viridiplantae</taxon>
        <taxon>Streptophyta</taxon>
        <taxon>Embryophyta</taxon>
        <taxon>Tracheophyta</taxon>
        <taxon>Spermatophyta</taxon>
        <taxon>Magnoliopsida</taxon>
        <taxon>eudicotyledons</taxon>
        <taxon>Gunneridae</taxon>
        <taxon>Pentapetalae</taxon>
        <taxon>rosids</taxon>
        <taxon>malvids</taxon>
        <taxon>Malvales</taxon>
        <taxon>Malvaceae</taxon>
        <taxon>Malvoideae</taxon>
        <taxon>Hibiscus</taxon>
    </lineage>
</organism>
<protein>
    <submittedName>
        <fullName evidence="1">Uncharacterized protein</fullName>
    </submittedName>
</protein>
<sequence>MRKCGGGKWESFSFSNRDCGYAQNGCFPYSDYLMETETVRSASFQPPSEEPDAGVADVMKSVPDPDDRFFFIHDK</sequence>
<evidence type="ECO:0000313" key="1">
    <source>
        <dbReference type="EMBL" id="KAK8587530.1"/>
    </source>
</evidence>
<accession>A0ABR2FTE6</accession>